<keyword evidence="2" id="KW-0596">Phosphopantetheine</keyword>
<dbReference type="InterPro" id="IPR001031">
    <property type="entry name" value="Thioesterase"/>
</dbReference>
<dbReference type="SUPFAM" id="SSF52777">
    <property type="entry name" value="CoA-dependent acyltransferases"/>
    <property type="match status" value="6"/>
</dbReference>
<dbReference type="SUPFAM" id="SSF47336">
    <property type="entry name" value="ACP-like"/>
    <property type="match status" value="2"/>
</dbReference>
<dbReference type="GO" id="GO:0003824">
    <property type="term" value="F:catalytic activity"/>
    <property type="evidence" value="ECO:0007669"/>
    <property type="project" value="InterPro"/>
</dbReference>
<keyword evidence="7" id="KW-1185">Reference proteome</keyword>
<dbReference type="Gene3D" id="3.30.300.30">
    <property type="match status" value="2"/>
</dbReference>
<dbReference type="Pfam" id="PF13193">
    <property type="entry name" value="AMP-binding_C"/>
    <property type="match status" value="1"/>
</dbReference>
<dbReference type="InterPro" id="IPR029058">
    <property type="entry name" value="AB_hydrolase_fold"/>
</dbReference>
<keyword evidence="4" id="KW-0677">Repeat</keyword>
<dbReference type="PROSITE" id="PS50075">
    <property type="entry name" value="CARRIER"/>
    <property type="match status" value="2"/>
</dbReference>
<dbReference type="RefSeq" id="WP_264288762.1">
    <property type="nucleotide sequence ID" value="NZ_JAOZEV010000029.1"/>
</dbReference>
<dbReference type="InterPro" id="IPR000873">
    <property type="entry name" value="AMP-dep_synth/lig_dom"/>
</dbReference>
<dbReference type="InterPro" id="IPR045851">
    <property type="entry name" value="AMP-bd_C_sf"/>
</dbReference>
<dbReference type="Gene3D" id="3.30.559.10">
    <property type="entry name" value="Chloramphenicol acetyltransferase-like domain"/>
    <property type="match status" value="3"/>
</dbReference>
<dbReference type="NCBIfam" id="TIGR01720">
    <property type="entry name" value="NRPS-para261"/>
    <property type="match status" value="1"/>
</dbReference>
<dbReference type="GO" id="GO:0005737">
    <property type="term" value="C:cytoplasm"/>
    <property type="evidence" value="ECO:0007669"/>
    <property type="project" value="TreeGrafter"/>
</dbReference>
<dbReference type="Pfam" id="PF00668">
    <property type="entry name" value="Condensation"/>
    <property type="match status" value="3"/>
</dbReference>
<organism evidence="6 7">
    <name type="scientific">Flavobacterium frigoritolerans</name>
    <dbReference type="NCBI Taxonomy" id="2987686"/>
    <lineage>
        <taxon>Bacteria</taxon>
        <taxon>Pseudomonadati</taxon>
        <taxon>Bacteroidota</taxon>
        <taxon>Flavobacteriia</taxon>
        <taxon>Flavobacteriales</taxon>
        <taxon>Flavobacteriaceae</taxon>
        <taxon>Flavobacterium</taxon>
    </lineage>
</organism>
<dbReference type="Gene3D" id="1.10.1200.10">
    <property type="entry name" value="ACP-like"/>
    <property type="match status" value="2"/>
</dbReference>
<dbReference type="CDD" id="cd05930">
    <property type="entry name" value="A_NRPS"/>
    <property type="match status" value="1"/>
</dbReference>
<dbReference type="GO" id="GO:0043041">
    <property type="term" value="P:amino acid activation for nonribosomal peptide biosynthetic process"/>
    <property type="evidence" value="ECO:0007669"/>
    <property type="project" value="TreeGrafter"/>
</dbReference>
<dbReference type="PANTHER" id="PTHR45527:SF1">
    <property type="entry name" value="FATTY ACID SYNTHASE"/>
    <property type="match status" value="1"/>
</dbReference>
<evidence type="ECO:0000256" key="4">
    <source>
        <dbReference type="ARBA" id="ARBA00022737"/>
    </source>
</evidence>
<evidence type="ECO:0000259" key="5">
    <source>
        <dbReference type="PROSITE" id="PS50075"/>
    </source>
</evidence>
<dbReference type="InterPro" id="IPR006162">
    <property type="entry name" value="Ppantetheine_attach_site"/>
</dbReference>
<evidence type="ECO:0000256" key="2">
    <source>
        <dbReference type="ARBA" id="ARBA00022450"/>
    </source>
</evidence>
<dbReference type="InterPro" id="IPR010060">
    <property type="entry name" value="NRPS_synth"/>
</dbReference>
<dbReference type="InterPro" id="IPR009081">
    <property type="entry name" value="PP-bd_ACP"/>
</dbReference>
<evidence type="ECO:0000313" key="7">
    <source>
        <dbReference type="Proteomes" id="UP001151133"/>
    </source>
</evidence>
<dbReference type="PROSITE" id="PS00012">
    <property type="entry name" value="PHOSPHOPANTETHEINE"/>
    <property type="match status" value="2"/>
</dbReference>
<comment type="caution">
    <text evidence="6">The sequence shown here is derived from an EMBL/GenBank/DDBJ whole genome shotgun (WGS) entry which is preliminary data.</text>
</comment>
<dbReference type="SUPFAM" id="SSF56801">
    <property type="entry name" value="Acetyl-CoA synthetase-like"/>
    <property type="match status" value="2"/>
</dbReference>
<dbReference type="EMBL" id="JAOZEV010000029">
    <property type="protein sequence ID" value="MCV9934595.1"/>
    <property type="molecule type" value="Genomic_DNA"/>
</dbReference>
<dbReference type="Gene3D" id="2.30.38.10">
    <property type="entry name" value="Luciferase, Domain 3"/>
    <property type="match status" value="2"/>
</dbReference>
<dbReference type="PANTHER" id="PTHR45527">
    <property type="entry name" value="NONRIBOSOMAL PEPTIDE SYNTHETASE"/>
    <property type="match status" value="1"/>
</dbReference>
<reference evidence="6" key="1">
    <citation type="submission" date="2022-10" db="EMBL/GenBank/DDBJ databases">
        <title>Two novel species of Flavobacterium.</title>
        <authorList>
            <person name="Liu Q."/>
            <person name="Xin Y.-H."/>
        </authorList>
    </citation>
    <scope>NUCLEOTIDE SEQUENCE</scope>
    <source>
        <strain evidence="6">LS1R47</strain>
    </source>
</reference>
<accession>A0A9X3HNG5</accession>
<dbReference type="Gene3D" id="3.40.50.980">
    <property type="match status" value="4"/>
</dbReference>
<evidence type="ECO:0000256" key="3">
    <source>
        <dbReference type="ARBA" id="ARBA00022553"/>
    </source>
</evidence>
<proteinExistence type="predicted"/>
<keyword evidence="3" id="KW-0597">Phosphoprotein</keyword>
<dbReference type="Pfam" id="PF00550">
    <property type="entry name" value="PP-binding"/>
    <property type="match status" value="2"/>
</dbReference>
<dbReference type="FunFam" id="1.10.1200.10:FF:000005">
    <property type="entry name" value="Nonribosomal peptide synthetase 1"/>
    <property type="match status" value="1"/>
</dbReference>
<dbReference type="SMART" id="SM00823">
    <property type="entry name" value="PKS_PP"/>
    <property type="match status" value="1"/>
</dbReference>
<dbReference type="FunFam" id="2.30.38.10:FF:000001">
    <property type="entry name" value="Non-ribosomal peptide synthetase PvdI"/>
    <property type="match status" value="2"/>
</dbReference>
<dbReference type="NCBIfam" id="NF003417">
    <property type="entry name" value="PRK04813.1"/>
    <property type="match status" value="2"/>
</dbReference>
<gene>
    <name evidence="6" type="ORF">OIU80_20120</name>
</gene>
<dbReference type="PROSITE" id="PS00455">
    <property type="entry name" value="AMP_BINDING"/>
    <property type="match status" value="2"/>
</dbReference>
<feature type="domain" description="Carrier" evidence="5">
    <location>
        <begin position="2125"/>
        <end position="2199"/>
    </location>
</feature>
<evidence type="ECO:0000256" key="1">
    <source>
        <dbReference type="ARBA" id="ARBA00001957"/>
    </source>
</evidence>
<dbReference type="Pfam" id="PF00501">
    <property type="entry name" value="AMP-binding"/>
    <property type="match status" value="2"/>
</dbReference>
<dbReference type="GO" id="GO:0044550">
    <property type="term" value="P:secondary metabolite biosynthetic process"/>
    <property type="evidence" value="ECO:0007669"/>
    <property type="project" value="TreeGrafter"/>
</dbReference>
<dbReference type="Gene3D" id="3.30.559.30">
    <property type="entry name" value="Nonribosomal peptide synthetase, condensation domain"/>
    <property type="match status" value="3"/>
</dbReference>
<dbReference type="FunFam" id="3.40.50.980:FF:000001">
    <property type="entry name" value="Non-ribosomal peptide synthetase"/>
    <property type="match status" value="2"/>
</dbReference>
<sequence>MYNINLFFNKLRLNSGAIWLENETIKIFVTEKLKNQETKDFILNNKNQLISVLKENKIFSKENFSNVFIFRNKETLSYPLSPAQERLWFVEQYEEGSNAYHLPNVLELDVDTNKDGIKYALQQIVSRHEILRSTIEQGENQENDIQKVHSAPLFIEEITLSDTIDYKSLIKEDINRPFNLNTEYPIRIKFYTIESSADDSLNKTLLLINMHHIASDGWSMGLFQRELYQFYEGYINNDENFSLPELEIQYKDYALWQKSYLVGEILENQLNYWKNKLSGFQHLEFPIDYARPSEINYKGASQKFKINKEVGEKLRLLGQQYGVSLNSVMLSSMNILLNKYTGQDDIVIGTAIANRHHKQTEELIGFFVNAQANRTILNDSQTFVELIQQVHQDQIDAQLHQDLPFEKLVDELGIERDSSRHPVYQIKFIMESFGSQNENSKLQKDYFKPYQEEEVYEVAKFDLLVTIGDNQEELIGEISYATSLFHKDTIARLANHYMHLLEQLTQAPTKAYSQINLLNSEEYEQIVYKLNTADKEYSFESTIHELFQDQAIKIPNNIALVYEGKQLTYNELNEKSNQLARHIRAQYEDRVKQPLPAETLIAICLDRSLEMIVGILAILKAGGAYVPIDPSYPQDRINYIIEDTGAELILTQKHLKENNHIQFPQNKVVCIDLTEELYTIEDNSNLSSYSKSKNLAYVIYTSGTTGKPKGVMVEHDSVIYYLFSFKKLIQKEHVNMFSVLNYCFDAALPTLLSGAIGNVTTHISTKDIFLNQGIEHYIQENKIDTMRLTPSMLESLNLSDINQELNIVMGGEMISYKCVNDVISNKNITLFNQYGPTESTVGTTVYKIDSKIEQQVIGKPYRGKRIFVLDKNNKPVPVGVVGELYIGGVALSRGYLNRPELTAERFINNPFATESDKIKGYNRLYKTGDLVKWLSNGNLEYIGRNDDQIKLNGYRIELGEIEHALKQIEGIKQSCVLIKNRETETGTTKYLVGYYVFEDNNVTVSQTVILEKLSHILPEYMIPSALVAMELFPLTINGKLDKRALPDPDFTSSEDLYVAPKNETESQLCEIWQLAFGIERVGVTDDFFKIGGNSILAIKVSHRMSKFLTYSVKVADVFKHKTIAQILIHTADQMQISIPKINSNQAPLSFAQERLWFIEQYEEGTNAYHMPVVLELDSDTDKEGLKYALQQIVSRHEVLRSTIKQEENQEFSTQTVHDDPLLIEEVYLKDTEDYDLLIEEDINKPFNFAAEYPIRAKFYTIESSSNNLSSKTLLLINRHHIASDGWSIGIFQKELLAFYEAYVNKDITFSIPALEIQYKDYSKWQRSYLVGNVLEKQLNHWKNKLSGYQTLEFPTDYPRPIKTDYRGADQWFKIDKEISQKVQVLAQRCGVTLNSVLLSGINILLNKYTGQDDITIGSPIANRHHKQTEELIGFFVNTQVSRIQLNSTQSFEELILAAHKDQIEAQLHQDISFEKLVAELGIERDASRHPIFQIMFSVRSFNDHEKNSGLQKNYFKPYQIDDAYQNARFDLSITIDDSGEELLGLINYATSLFHENTIAKFNQRYLHLLEQLIENPSKPYSEISLLSLDEYNQVVYDWNATSKVYSKNKSVIDVFEEQVVNTPNNIAIVFGDKELTYKQLDEESSKLAGYLIENYNVQENDFIGIMLDRSEKMIIAILGIMKAGAAYVCIDSEYPIARKEYIIQDTSLKILITQTDYIFDLDFYSGNLFAIDVQLDSIDVSMQSIKKNVNPNDLAYIIYTSGTTGQPKGVMVEHCQIVSFALDNNFINYEKANVIAGVSNYSFDGSVFDLFFSLLNGKKLVIIDKDTLLDLSKLDDHFIKFKIDTVFITTALFNSLVQNKSKCFESLQQVLFGGERCNLEIVNKFKSQYKTSSLIHVYGPTENIVYSTYCELNDCNTEKIVPIGKQLSDKKLYVLSSNNMPVPIGIVGELYIGGAGLSRGYLNRPELTAERFVANPFATESDKENGYTQLYKTGDLVRWLPDGNIEYIGRNDDQVKIRGYRIELGEIEYAMSQIEGIKQVCVFAKKRKSEIDGSEYLAAYYVVESGQELINQTVILEKLALVLPDYMIPAALVAIESFPLNSSGKINKNALPNPEFTSLGNDYIEPKTQVEKEIAEIWQEVLGLEKVSIIDDFFRIGGDSILSIQITNRIKQAGFSCQVKDIFEYKTIVKLAEYLSTKKSEIDVITEQGLLTGELNFLPVQQWFVDKVENGELAKSNHWNQSFLIRVPELETKKLEEIVEQLVSYHDVLRIRYNKEQDPKTGKIRWKQMYQSNIPLHEIKTLDVSQHSETEVHEILTNWQSSFDLEEGVLFQIGYLHGYTDNSARIYFALHHMIVDGVSWRILAEDVKDLFQGKALPSKSSSYRQWITSVENYSIQHPSEGAYWEEQLKDMPNYQLDCEIKEISSKTIELDTVLTKSFLQEASKAYHTEVNDLLLTALAYALKEINNQNVQGITLEGHGRVDIDPTIDHSRTVGWFTTMFPVRLEIQNNYKESIPFIKESLRNIPNKGIGFGAFAVTEETNYSQKDLIPIGFNYLGQFETQHKDWQFASEGSGYSVHPDNIGHNLININGIVSDSKMHFDVVTKLGEETTALLSESFKTNLTKIINHCIDKLEKEGATHTPTDFAEFIPYEIFNEHLEEDPIFIFPPGGSGAESYYNSLVPRLNNRKLVLFNNFFAFMKTQADNYASTVKMEDLADFYRIWIQKLQTKGKYTFVGWSFGGVLAFEIFNKLLGNRVEKSDLILLDSYFDFRSIENHLPQSCIEEFKKIIHYRYNPKYNTQNLNIVLFKASKMNMSEEENNSEILPTIFRNSQKFYVESMYNGLDKVVESDDCLVTEKIQLIELDCHHDNILETSSDNICDFILTLSNKVDIKISELENLEKI</sequence>
<dbReference type="InterPro" id="IPR020845">
    <property type="entry name" value="AMP-binding_CS"/>
</dbReference>
<comment type="cofactor">
    <cofactor evidence="1">
        <name>pantetheine 4'-phosphate</name>
        <dbReference type="ChEBI" id="CHEBI:47942"/>
    </cofactor>
</comment>
<dbReference type="Pfam" id="PF00975">
    <property type="entry name" value="Thioesterase"/>
    <property type="match status" value="1"/>
</dbReference>
<dbReference type="InterPro" id="IPR020806">
    <property type="entry name" value="PKS_PP-bd"/>
</dbReference>
<dbReference type="InterPro" id="IPR036736">
    <property type="entry name" value="ACP-like_sf"/>
</dbReference>
<dbReference type="InterPro" id="IPR010071">
    <property type="entry name" value="AA_adenyl_dom"/>
</dbReference>
<dbReference type="GO" id="GO:0031177">
    <property type="term" value="F:phosphopantetheine binding"/>
    <property type="evidence" value="ECO:0007669"/>
    <property type="project" value="InterPro"/>
</dbReference>
<dbReference type="Gene3D" id="3.40.50.1820">
    <property type="entry name" value="alpha/beta hydrolase"/>
    <property type="match status" value="1"/>
</dbReference>
<dbReference type="CDD" id="cd19531">
    <property type="entry name" value="LCL_NRPS-like"/>
    <property type="match status" value="2"/>
</dbReference>
<dbReference type="InterPro" id="IPR025110">
    <property type="entry name" value="AMP-bd_C"/>
</dbReference>
<protein>
    <submittedName>
        <fullName evidence="6">Amino acid adenylation domain-containing protein</fullName>
    </submittedName>
</protein>
<dbReference type="Proteomes" id="UP001151133">
    <property type="component" value="Unassembled WGS sequence"/>
</dbReference>
<feature type="domain" description="Carrier" evidence="5">
    <location>
        <begin position="1059"/>
        <end position="1134"/>
    </location>
</feature>
<name>A0A9X3HNG5_9FLAO</name>
<evidence type="ECO:0000313" key="6">
    <source>
        <dbReference type="EMBL" id="MCV9934595.1"/>
    </source>
</evidence>
<dbReference type="InterPro" id="IPR001242">
    <property type="entry name" value="Condensation_dom"/>
</dbReference>
<dbReference type="SUPFAM" id="SSF53474">
    <property type="entry name" value="alpha/beta-Hydrolases"/>
    <property type="match status" value="1"/>
</dbReference>
<dbReference type="InterPro" id="IPR023213">
    <property type="entry name" value="CAT-like_dom_sf"/>
</dbReference>
<dbReference type="NCBIfam" id="TIGR01733">
    <property type="entry name" value="AA-adenyl-dom"/>
    <property type="match status" value="2"/>
</dbReference>